<dbReference type="SUPFAM" id="SSF111304">
    <property type="entry name" value="Recombination protein RecR"/>
    <property type="match status" value="1"/>
</dbReference>
<dbReference type="Gene3D" id="3.30.60.80">
    <property type="match status" value="1"/>
</dbReference>
<reference evidence="9" key="1">
    <citation type="submission" date="2024-07" db="EMBL/GenBank/DDBJ databases">
        <title>Complete genome sequence of Prevotella sp. YM-2024 GTC17253.</title>
        <authorList>
            <person name="Hayashi M."/>
            <person name="Muto Y."/>
            <person name="Tanaka K."/>
            <person name="Niwa H."/>
        </authorList>
    </citation>
    <scope>NUCLEOTIDE SEQUENCE</scope>
    <source>
        <strain evidence="9">GTC17253</strain>
    </source>
</reference>
<dbReference type="NCBIfam" id="TIGR00615">
    <property type="entry name" value="recR"/>
    <property type="match status" value="1"/>
</dbReference>
<evidence type="ECO:0000256" key="6">
    <source>
        <dbReference type="ARBA" id="ARBA00023204"/>
    </source>
</evidence>
<dbReference type="InterPro" id="IPR015967">
    <property type="entry name" value="Rcmb_RecR_Znf"/>
</dbReference>
<gene>
    <name evidence="7 9" type="primary">recR</name>
    <name evidence="9" type="ORF">GTC17253_07780</name>
</gene>
<comment type="function">
    <text evidence="7">May play a role in DNA repair. It seems to be involved in an RecBC-independent recombinational process of DNA repair. It may act with RecF and RecO.</text>
</comment>
<dbReference type="InterPro" id="IPR000093">
    <property type="entry name" value="DNA_Rcmb_RecR"/>
</dbReference>
<accession>A0AB33ITW0</accession>
<dbReference type="GO" id="GO:0003677">
    <property type="term" value="F:DNA binding"/>
    <property type="evidence" value="ECO:0007669"/>
    <property type="project" value="UniProtKB-UniRule"/>
</dbReference>
<dbReference type="PROSITE" id="PS01300">
    <property type="entry name" value="RECR"/>
    <property type="match status" value="1"/>
</dbReference>
<dbReference type="Gene3D" id="6.10.250.240">
    <property type="match status" value="1"/>
</dbReference>
<keyword evidence="1 7" id="KW-0479">Metal-binding</keyword>
<keyword evidence="5 7" id="KW-0233">DNA recombination</keyword>
<dbReference type="CDD" id="cd01025">
    <property type="entry name" value="TOPRIM_recR"/>
    <property type="match status" value="1"/>
</dbReference>
<comment type="similarity">
    <text evidence="7">Belongs to the RecR family.</text>
</comment>
<dbReference type="HAMAP" id="MF_00017">
    <property type="entry name" value="RecR"/>
    <property type="match status" value="1"/>
</dbReference>
<dbReference type="Pfam" id="PF21176">
    <property type="entry name" value="RecR_HhH"/>
    <property type="match status" value="1"/>
</dbReference>
<dbReference type="GO" id="GO:0006281">
    <property type="term" value="P:DNA repair"/>
    <property type="evidence" value="ECO:0007669"/>
    <property type="project" value="UniProtKB-UniRule"/>
</dbReference>
<evidence type="ECO:0000256" key="3">
    <source>
        <dbReference type="ARBA" id="ARBA00022771"/>
    </source>
</evidence>
<evidence type="ECO:0000313" key="9">
    <source>
        <dbReference type="EMBL" id="BFO70812.1"/>
    </source>
</evidence>
<dbReference type="Gene3D" id="3.40.1360.10">
    <property type="match status" value="1"/>
</dbReference>
<dbReference type="AlphaFoldDB" id="A0AB33ITW0"/>
<dbReference type="InterPro" id="IPR006171">
    <property type="entry name" value="TOPRIM_dom"/>
</dbReference>
<dbReference type="PANTHER" id="PTHR30446">
    <property type="entry name" value="RECOMBINATION PROTEIN RECR"/>
    <property type="match status" value="1"/>
</dbReference>
<feature type="zinc finger region" description="C4-type" evidence="7">
    <location>
        <begin position="60"/>
        <end position="75"/>
    </location>
</feature>
<sequence length="203" mass="22516">MYESYPSSLLEKAVDEFSKLPGIGRRTALRLVLYQLRQSSQSVDSFVQAIHRLRHEVKYCTVCHNISDTDVCSICGDPKRDTSTVCVVENVQDVLAIENTQQYRGLYHVLGGVISPMDGIGPNDLEIDSLVDRVQLGDIEEVILALGSTMEGDTTNFYISKKLAPFTINISVIARGISVGNELEYTDEVTLGRSIVNRIPFKS</sequence>
<dbReference type="Pfam" id="PF02132">
    <property type="entry name" value="RecR_ZnF"/>
    <property type="match status" value="1"/>
</dbReference>
<keyword evidence="4 7" id="KW-0862">Zinc</keyword>
<dbReference type="GO" id="GO:0008270">
    <property type="term" value="F:zinc ion binding"/>
    <property type="evidence" value="ECO:0007669"/>
    <property type="project" value="UniProtKB-KW"/>
</dbReference>
<proteinExistence type="inferred from homology"/>
<evidence type="ECO:0000256" key="1">
    <source>
        <dbReference type="ARBA" id="ARBA00022723"/>
    </source>
</evidence>
<organism evidence="9">
    <name type="scientific">Prevotella sp. GTC17253</name>
    <dbReference type="NCBI Taxonomy" id="3236793"/>
    <lineage>
        <taxon>Bacteria</taxon>
        <taxon>Pseudomonadati</taxon>
        <taxon>Bacteroidota</taxon>
        <taxon>Bacteroidia</taxon>
        <taxon>Bacteroidales</taxon>
        <taxon>Prevotellaceae</taxon>
        <taxon>Prevotella</taxon>
    </lineage>
</organism>
<name>A0AB33ITW0_9BACT</name>
<dbReference type="PROSITE" id="PS50880">
    <property type="entry name" value="TOPRIM"/>
    <property type="match status" value="1"/>
</dbReference>
<dbReference type="InterPro" id="IPR034137">
    <property type="entry name" value="TOPRIM_RecR"/>
</dbReference>
<keyword evidence="3 7" id="KW-0863">Zinc-finger</keyword>
<dbReference type="SMART" id="SM00493">
    <property type="entry name" value="TOPRIM"/>
    <property type="match status" value="1"/>
</dbReference>
<evidence type="ECO:0000259" key="8">
    <source>
        <dbReference type="PROSITE" id="PS50880"/>
    </source>
</evidence>
<dbReference type="GO" id="GO:0006310">
    <property type="term" value="P:DNA recombination"/>
    <property type="evidence" value="ECO:0007669"/>
    <property type="project" value="UniProtKB-UniRule"/>
</dbReference>
<evidence type="ECO:0000256" key="7">
    <source>
        <dbReference type="HAMAP-Rule" id="MF_00017"/>
    </source>
</evidence>
<feature type="domain" description="Toprim" evidence="8">
    <location>
        <begin position="83"/>
        <end position="178"/>
    </location>
</feature>
<dbReference type="Pfam" id="PF13662">
    <property type="entry name" value="Toprim_4"/>
    <property type="match status" value="1"/>
</dbReference>
<dbReference type="EMBL" id="AP035785">
    <property type="protein sequence ID" value="BFO70812.1"/>
    <property type="molecule type" value="Genomic_DNA"/>
</dbReference>
<dbReference type="PANTHER" id="PTHR30446:SF0">
    <property type="entry name" value="RECOMBINATION PROTEIN RECR"/>
    <property type="match status" value="1"/>
</dbReference>
<dbReference type="Gene3D" id="1.10.8.420">
    <property type="entry name" value="RecR Domain 1"/>
    <property type="match status" value="1"/>
</dbReference>
<dbReference type="Pfam" id="PF21175">
    <property type="entry name" value="RecR_C"/>
    <property type="match status" value="1"/>
</dbReference>
<evidence type="ECO:0000256" key="5">
    <source>
        <dbReference type="ARBA" id="ARBA00023172"/>
    </source>
</evidence>
<protein>
    <recommendedName>
        <fullName evidence="7">Recombination protein RecR</fullName>
    </recommendedName>
</protein>
<dbReference type="InterPro" id="IPR023627">
    <property type="entry name" value="Rcmb_RecR"/>
</dbReference>
<evidence type="ECO:0000256" key="4">
    <source>
        <dbReference type="ARBA" id="ARBA00022833"/>
    </source>
</evidence>
<keyword evidence="6 7" id="KW-0234">DNA repair</keyword>
<keyword evidence="2 7" id="KW-0227">DNA damage</keyword>
<evidence type="ECO:0000256" key="2">
    <source>
        <dbReference type="ARBA" id="ARBA00022763"/>
    </source>
</evidence>